<dbReference type="PANTHER" id="PTHR11177">
    <property type="entry name" value="CHITINASE"/>
    <property type="match status" value="1"/>
</dbReference>
<feature type="compositionally biased region" description="Basic and acidic residues" evidence="19">
    <location>
        <begin position="875"/>
        <end position="888"/>
    </location>
</feature>
<comment type="catalytic activity">
    <reaction evidence="1">
        <text>Random endo-hydrolysis of N-acetyl-beta-D-glucosaminide (1-&gt;4)-beta-linkages in chitin and chitodextrins.</text>
        <dbReference type="EC" id="3.2.1.14"/>
    </reaction>
</comment>
<evidence type="ECO:0000256" key="19">
    <source>
        <dbReference type="SAM" id="MobiDB-lite"/>
    </source>
</evidence>
<dbReference type="Gene3D" id="3.10.50.10">
    <property type="match status" value="1"/>
</dbReference>
<evidence type="ECO:0000313" key="23">
    <source>
        <dbReference type="EMBL" id="MBN3325224.1"/>
    </source>
</evidence>
<feature type="region of interest" description="Disordered" evidence="19">
    <location>
        <begin position="875"/>
        <end position="896"/>
    </location>
</feature>
<feature type="compositionally biased region" description="Polar residues" evidence="19">
    <location>
        <begin position="1251"/>
        <end position="1260"/>
    </location>
</feature>
<keyword evidence="15" id="KW-0119">Carbohydrate metabolism</keyword>
<feature type="compositionally biased region" description="Low complexity" evidence="19">
    <location>
        <begin position="405"/>
        <end position="417"/>
    </location>
</feature>
<dbReference type="InterPro" id="IPR001579">
    <property type="entry name" value="Glyco_hydro_18_chit_AS"/>
</dbReference>
<dbReference type="GO" id="GO:0000272">
    <property type="term" value="P:polysaccharide catabolic process"/>
    <property type="evidence" value="ECO:0007669"/>
    <property type="project" value="UniProtKB-KW"/>
</dbReference>
<evidence type="ECO:0000256" key="1">
    <source>
        <dbReference type="ARBA" id="ARBA00000822"/>
    </source>
</evidence>
<keyword evidence="8 20" id="KW-0732">Signal</keyword>
<dbReference type="FunFam" id="4.10.1000.10:FF:000024">
    <property type="entry name" value="Zinc finger CCCH domain-containing protein 11A"/>
    <property type="match status" value="1"/>
</dbReference>
<feature type="signal peptide" evidence="20">
    <location>
        <begin position="1"/>
        <end position="20"/>
    </location>
</feature>
<dbReference type="InterPro" id="IPR000571">
    <property type="entry name" value="Znf_CCCH"/>
</dbReference>
<feature type="compositionally biased region" description="Polar residues" evidence="19">
    <location>
        <begin position="1111"/>
        <end position="1121"/>
    </location>
</feature>
<evidence type="ECO:0000256" key="12">
    <source>
        <dbReference type="ARBA" id="ARBA00022833"/>
    </source>
</evidence>
<keyword evidence="6" id="KW-0147">Chitin-binding</keyword>
<comment type="similarity">
    <text evidence="3">Belongs to the glycosyl hydrolase 18 family. Chitinase class II subfamily.</text>
</comment>
<keyword evidence="11" id="KW-0378">Hydrolase</keyword>
<keyword evidence="9" id="KW-0677">Repeat</keyword>
<dbReference type="Pfam" id="PF00704">
    <property type="entry name" value="Glyco_hydro_18"/>
    <property type="match status" value="1"/>
</dbReference>
<accession>A0A8J7P6G9</accession>
<dbReference type="FunFam" id="3.20.20.80:FF:000081">
    <property type="entry name" value="Chitinase 1"/>
    <property type="match status" value="1"/>
</dbReference>
<keyword evidence="5" id="KW-0964">Secreted</keyword>
<comment type="caution">
    <text evidence="23">The sequence shown here is derived from an EMBL/GenBank/DDBJ whole genome shotgun (WGS) entry which is preliminary data.</text>
</comment>
<evidence type="ECO:0000259" key="21">
    <source>
        <dbReference type="PROSITE" id="PS50103"/>
    </source>
</evidence>
<evidence type="ECO:0000256" key="4">
    <source>
        <dbReference type="ARBA" id="ARBA00012729"/>
    </source>
</evidence>
<feature type="domain" description="C3H1-type" evidence="21">
    <location>
        <begin position="490"/>
        <end position="517"/>
    </location>
</feature>
<keyword evidence="14" id="KW-1015">Disulfide bond</keyword>
<organism evidence="23 24">
    <name type="scientific">Atractosteus spatula</name>
    <name type="common">Alligator gar</name>
    <name type="synonym">Lepisosteus spatula</name>
    <dbReference type="NCBI Taxonomy" id="7917"/>
    <lineage>
        <taxon>Eukaryota</taxon>
        <taxon>Metazoa</taxon>
        <taxon>Chordata</taxon>
        <taxon>Craniata</taxon>
        <taxon>Vertebrata</taxon>
        <taxon>Euteleostomi</taxon>
        <taxon>Actinopterygii</taxon>
        <taxon>Neopterygii</taxon>
        <taxon>Holostei</taxon>
        <taxon>Semionotiformes</taxon>
        <taxon>Lepisosteidae</taxon>
        <taxon>Atractosteus</taxon>
    </lineage>
</organism>
<feature type="compositionally biased region" description="Basic and acidic residues" evidence="19">
    <location>
        <begin position="1009"/>
        <end position="1033"/>
    </location>
</feature>
<dbReference type="GO" id="GO:0008061">
    <property type="term" value="F:chitin binding"/>
    <property type="evidence" value="ECO:0007669"/>
    <property type="project" value="UniProtKB-KW"/>
</dbReference>
<dbReference type="InterPro" id="IPR041686">
    <property type="entry name" value="Znf-CCCH_3"/>
</dbReference>
<evidence type="ECO:0000259" key="22">
    <source>
        <dbReference type="PROSITE" id="PS51910"/>
    </source>
</evidence>
<dbReference type="FunFam" id="3.10.50.10:FF:000001">
    <property type="entry name" value="Chitinase 3-like 1"/>
    <property type="match status" value="1"/>
</dbReference>
<dbReference type="PROSITE" id="PS01095">
    <property type="entry name" value="GH18_1"/>
    <property type="match status" value="1"/>
</dbReference>
<keyword evidence="10 18" id="KW-0863">Zinc-finger</keyword>
<keyword evidence="16" id="KW-0326">Glycosidase</keyword>
<name>A0A8J7P6G9_ATRSP</name>
<dbReference type="Gene3D" id="3.20.20.80">
    <property type="entry name" value="Glycosidases"/>
    <property type="match status" value="1"/>
</dbReference>
<evidence type="ECO:0000256" key="11">
    <source>
        <dbReference type="ARBA" id="ARBA00022801"/>
    </source>
</evidence>
<evidence type="ECO:0000256" key="9">
    <source>
        <dbReference type="ARBA" id="ARBA00022737"/>
    </source>
</evidence>
<dbReference type="EC" id="3.2.1.14" evidence="4"/>
<keyword evidence="13" id="KW-0146">Chitin degradation</keyword>
<feature type="region of interest" description="Disordered" evidence="19">
    <location>
        <begin position="585"/>
        <end position="682"/>
    </location>
</feature>
<dbReference type="SMART" id="SM00636">
    <property type="entry name" value="Glyco_18"/>
    <property type="match status" value="1"/>
</dbReference>
<evidence type="ECO:0000256" key="16">
    <source>
        <dbReference type="ARBA" id="ARBA00023295"/>
    </source>
</evidence>
<feature type="compositionally biased region" description="Basic and acidic residues" evidence="19">
    <location>
        <begin position="1084"/>
        <end position="1110"/>
    </location>
</feature>
<evidence type="ECO:0000256" key="8">
    <source>
        <dbReference type="ARBA" id="ARBA00022729"/>
    </source>
</evidence>
<feature type="compositionally biased region" description="Acidic residues" evidence="19">
    <location>
        <begin position="647"/>
        <end position="663"/>
    </location>
</feature>
<keyword evidence="24" id="KW-1185">Reference proteome</keyword>
<dbReference type="InterPro" id="IPR017853">
    <property type="entry name" value="GH"/>
</dbReference>
<dbReference type="PANTHER" id="PTHR11177:SF248">
    <property type="entry name" value="CHITOTRIOSIDASE-1"/>
    <property type="match status" value="1"/>
</dbReference>
<keyword evidence="7 18" id="KW-0479">Metal-binding</keyword>
<feature type="compositionally biased region" description="Polar residues" evidence="19">
    <location>
        <begin position="985"/>
        <end position="1002"/>
    </location>
</feature>
<feature type="chain" id="PRO_5035163213" description="chitinase" evidence="20">
    <location>
        <begin position="21"/>
        <end position="1404"/>
    </location>
</feature>
<proteinExistence type="inferred from homology"/>
<evidence type="ECO:0000256" key="6">
    <source>
        <dbReference type="ARBA" id="ARBA00022669"/>
    </source>
</evidence>
<feature type="region of interest" description="Disordered" evidence="19">
    <location>
        <begin position="923"/>
        <end position="1364"/>
    </location>
</feature>
<evidence type="ECO:0000256" key="20">
    <source>
        <dbReference type="SAM" id="SignalP"/>
    </source>
</evidence>
<evidence type="ECO:0000256" key="13">
    <source>
        <dbReference type="ARBA" id="ARBA00023024"/>
    </source>
</evidence>
<dbReference type="GO" id="GO:0005576">
    <property type="term" value="C:extracellular region"/>
    <property type="evidence" value="ECO:0007669"/>
    <property type="project" value="UniProtKB-SubCell"/>
</dbReference>
<feature type="domain" description="GH18" evidence="22">
    <location>
        <begin position="21"/>
        <end position="388"/>
    </location>
</feature>
<feature type="region of interest" description="Disordered" evidence="19">
    <location>
        <begin position="389"/>
        <end position="417"/>
    </location>
</feature>
<dbReference type="GO" id="GO:0008270">
    <property type="term" value="F:zinc ion binding"/>
    <property type="evidence" value="ECO:0007669"/>
    <property type="project" value="UniProtKB-KW"/>
</dbReference>
<dbReference type="SUPFAM" id="SSF51445">
    <property type="entry name" value="(Trans)glycosidases"/>
    <property type="match status" value="1"/>
</dbReference>
<protein>
    <recommendedName>
        <fullName evidence="4">chitinase</fullName>
        <ecNumber evidence="4">3.2.1.14</ecNumber>
    </recommendedName>
</protein>
<dbReference type="CDD" id="cd02872">
    <property type="entry name" value="GH18_chitolectin_chitotriosidase"/>
    <property type="match status" value="1"/>
</dbReference>
<evidence type="ECO:0000256" key="14">
    <source>
        <dbReference type="ARBA" id="ARBA00023157"/>
    </source>
</evidence>
<dbReference type="InterPro" id="IPR011583">
    <property type="entry name" value="Chitinase_II/V-like_cat"/>
</dbReference>
<evidence type="ECO:0000256" key="10">
    <source>
        <dbReference type="ARBA" id="ARBA00022771"/>
    </source>
</evidence>
<feature type="compositionally biased region" description="Low complexity" evidence="19">
    <location>
        <begin position="1295"/>
        <end position="1304"/>
    </location>
</feature>
<dbReference type="PROSITE" id="PS50103">
    <property type="entry name" value="ZF_C3H1"/>
    <property type="match status" value="1"/>
</dbReference>
<dbReference type="Gene3D" id="4.10.1000.10">
    <property type="entry name" value="Zinc finger, CCCH-type"/>
    <property type="match status" value="1"/>
</dbReference>
<feature type="compositionally biased region" description="Polar residues" evidence="19">
    <location>
        <begin position="1141"/>
        <end position="1154"/>
    </location>
</feature>
<dbReference type="PROSITE" id="PS51910">
    <property type="entry name" value="GH18_2"/>
    <property type="match status" value="1"/>
</dbReference>
<dbReference type="InterPro" id="IPR050314">
    <property type="entry name" value="Glycosyl_Hydrlase_18"/>
</dbReference>
<evidence type="ECO:0000256" key="2">
    <source>
        <dbReference type="ARBA" id="ARBA00004613"/>
    </source>
</evidence>
<dbReference type="SUPFAM" id="SSF54556">
    <property type="entry name" value="Chitinase insertion domain"/>
    <property type="match status" value="1"/>
</dbReference>
<comment type="subcellular location">
    <subcellularLocation>
        <location evidence="2">Secreted</location>
    </subcellularLocation>
</comment>
<sequence length="1404" mass="154018">MTKLTSLAGLCLLLFQLGSATKLVCYFTNWSQYRPGTGRFLPDNVDPHLCTHLIYAFSVINYANELVTYEWNDETLYQSFNALKNRNPQLKTLLAVGGWNFGTSQFTIMVSSAANRQTFIQSSIRFLRTHGFDGLDLDWEYPGARGSPPEDKQRFTVLVKELLAAFKDEGQKTGMPRLLLTAAVAAGKANIDNGYEIAEISKYLDFISVMTYDFHGAWDPFTGHNSPLYRGSTDQGDLIYFNIDFAMKYWRDQGTPPEKLLLGFPTYGRTFRLSSSDSKVGAPASGAASAGQYTREVGFWSYYEICTFLQGTSIQWIDDQKVPYATKGNEWVGFDTTDSYNTKVQWLKDNNFGGAFVWALDLDDFAGDFCKQGRYPLISHLRTLLNTSFPPLPPTTARPPGASSTKTTTKTTTQATTTMTTRKPGTGFCAGQPDGLYPKTDDPNAFYSCAHGMTYLQRDATQEKITVVRKITQTSKEEAKVIFRICLSMSNQGDDCYFYYYSTCVKGDSCSFRHCEAAMGSEVVCTLWQESRCFRKICKFRHTEIEKKRSEIPCYWENQSAGCQKANCAFHHDKPRVIDGIFLPPSKGPVLRKEETGEEASGAPVPPTPAPSALPNPANPQLRGVIKADNSENVPSPTHPPVVINPADDEDEDDEDQISEEGEELKAGSDSSKLTSPRKLVSSKGMRISLKKDDSLNFGIKTLEEIRLRKALKANLKKAGFTSESLPQSATVLSQTAQQKNGNGLEKENVRTVLRLFPSTEEGVPVKGDVPVKCNIAERLGKRKAALMGDVTVLVNKELAVVSDLPLKRSLADRLGRKVNCTDDSADILPPKVPKPVRERLGLPVEHATSEMDCGGQGKSTGEIRIKTLEEIRQEKAAKAQMGEEKTQPEQAPAKVSIPNKKTIKAPAKAHIKTFSEILHAKNQKQTEEQSKAVKDNSSDPLSTPVEKEAAPEVQAPGKGAPAQEVRVKTLEEIRREKAARMQNKLENAGNQEKSVTTSEGMTNGKGDQPVEKVQVKSFEEIMREKRLRRQQEESAACPPQPMEASPSSVKHEEALQAPAPQTERSPISVRQRASPSKPRITLRKKETVPVPKKEQGPMAVEQKDSHSPEDSANTSKQTAISPVVDDQGSSSAAQVPEAGTLSSAESPGISSPLTPNPEPQAEKSEEAAAKRSTTHTREPKVRPKLNVKPSVVKPATPVRLGQKRKVPESHRSAVAAVKPLNSAPAASEEQEQDLLCRWPETPALTDTEADLTSSLQSPQIAEPAKKARTPVPESPLQDPSTIPQEESDKLSVTQSPAAPQAQPQRPPAPECELPVPKPSAIPARDTLSVPQSSAAVTSPPVRAAPLAKTRRLSSASSRVPGTEVDDFEELIKEFDDGLDNEIELDPAKDDEDLLLELSEMIGS</sequence>
<dbReference type="InterPro" id="IPR001223">
    <property type="entry name" value="Glyco_hydro18_cat"/>
</dbReference>
<keyword evidence="17" id="KW-0624">Polysaccharide degradation</keyword>
<keyword evidence="12 18" id="KW-0862">Zinc</keyword>
<evidence type="ECO:0000256" key="7">
    <source>
        <dbReference type="ARBA" id="ARBA00022723"/>
    </source>
</evidence>
<feature type="zinc finger region" description="C3H1-type" evidence="18">
    <location>
        <begin position="490"/>
        <end position="517"/>
    </location>
</feature>
<feature type="compositionally biased region" description="Basic and acidic residues" evidence="19">
    <location>
        <begin position="1161"/>
        <end position="1182"/>
    </location>
</feature>
<dbReference type="InterPro" id="IPR029070">
    <property type="entry name" value="Chitinase_insertion_sf"/>
</dbReference>
<evidence type="ECO:0000256" key="15">
    <source>
        <dbReference type="ARBA" id="ARBA00023277"/>
    </source>
</evidence>
<evidence type="ECO:0000256" key="5">
    <source>
        <dbReference type="ARBA" id="ARBA00022525"/>
    </source>
</evidence>
<feature type="non-terminal residue" evidence="23">
    <location>
        <position position="1"/>
    </location>
</feature>
<reference evidence="23" key="1">
    <citation type="journal article" date="2021" name="Cell">
        <title>Tracing the genetic footprints of vertebrate landing in non-teleost ray-finned fishes.</title>
        <authorList>
            <person name="Bi X."/>
            <person name="Wang K."/>
            <person name="Yang L."/>
            <person name="Pan H."/>
            <person name="Jiang H."/>
            <person name="Wei Q."/>
            <person name="Fang M."/>
            <person name="Yu H."/>
            <person name="Zhu C."/>
            <person name="Cai Y."/>
            <person name="He Y."/>
            <person name="Gan X."/>
            <person name="Zeng H."/>
            <person name="Yu D."/>
            <person name="Zhu Y."/>
            <person name="Jiang H."/>
            <person name="Qiu Q."/>
            <person name="Yang H."/>
            <person name="Zhang Y.E."/>
            <person name="Wang W."/>
            <person name="Zhu M."/>
            <person name="He S."/>
            <person name="Zhang G."/>
        </authorList>
    </citation>
    <scope>NUCLEOTIDE SEQUENCE</scope>
    <source>
        <strain evidence="23">Allg_001</strain>
    </source>
</reference>
<dbReference type="GO" id="GO:0006032">
    <property type="term" value="P:chitin catabolic process"/>
    <property type="evidence" value="ECO:0007669"/>
    <property type="project" value="UniProtKB-KW"/>
</dbReference>
<evidence type="ECO:0000256" key="18">
    <source>
        <dbReference type="PROSITE-ProRule" id="PRU00723"/>
    </source>
</evidence>
<dbReference type="Proteomes" id="UP000736164">
    <property type="component" value="Unassembled WGS sequence"/>
</dbReference>
<feature type="non-terminal residue" evidence="23">
    <location>
        <position position="1404"/>
    </location>
</feature>
<dbReference type="EMBL" id="JAAWVO010074808">
    <property type="protein sequence ID" value="MBN3325224.1"/>
    <property type="molecule type" value="Genomic_DNA"/>
</dbReference>
<evidence type="ECO:0000313" key="24">
    <source>
        <dbReference type="Proteomes" id="UP000736164"/>
    </source>
</evidence>
<dbReference type="Pfam" id="PF15663">
    <property type="entry name" value="zf-CCCH_3"/>
    <property type="match status" value="1"/>
</dbReference>
<dbReference type="GO" id="GO:0008843">
    <property type="term" value="F:endochitinase activity"/>
    <property type="evidence" value="ECO:0007669"/>
    <property type="project" value="UniProtKB-EC"/>
</dbReference>
<feature type="compositionally biased region" description="Basic and acidic residues" evidence="19">
    <location>
        <begin position="966"/>
        <end position="980"/>
    </location>
</feature>
<feature type="compositionally biased region" description="Pro residues" evidence="19">
    <location>
        <begin position="604"/>
        <end position="618"/>
    </location>
</feature>
<gene>
    <name evidence="23" type="primary">Chia_1</name>
    <name evidence="23" type="ORF">GTO95_0011656</name>
</gene>
<feature type="compositionally biased region" description="Pro residues" evidence="19">
    <location>
        <begin position="1305"/>
        <end position="1320"/>
    </location>
</feature>
<feature type="compositionally biased region" description="Basic and acidic residues" evidence="19">
    <location>
        <begin position="925"/>
        <end position="938"/>
    </location>
</feature>
<evidence type="ECO:0000256" key="3">
    <source>
        <dbReference type="ARBA" id="ARBA00009121"/>
    </source>
</evidence>
<dbReference type="FunFam" id="3.20.20.80:FF:000439">
    <property type="entry name" value="Chitinase, acidic.3"/>
    <property type="match status" value="1"/>
</dbReference>
<evidence type="ECO:0000256" key="17">
    <source>
        <dbReference type="ARBA" id="ARBA00023326"/>
    </source>
</evidence>